<dbReference type="EMBL" id="SCEB01215772">
    <property type="protein sequence ID" value="RXM27779.1"/>
    <property type="molecule type" value="Genomic_DNA"/>
</dbReference>
<feature type="compositionally biased region" description="Polar residues" evidence="12">
    <location>
        <begin position="628"/>
        <end position="638"/>
    </location>
</feature>
<feature type="compositionally biased region" description="Polar residues" evidence="12">
    <location>
        <begin position="1613"/>
        <end position="1626"/>
    </location>
</feature>
<feature type="compositionally biased region" description="Polar residues" evidence="12">
    <location>
        <begin position="249"/>
        <end position="259"/>
    </location>
</feature>
<dbReference type="PROSITE" id="PS00028">
    <property type="entry name" value="ZINC_FINGER_C2H2_1"/>
    <property type="match status" value="4"/>
</dbReference>
<feature type="region of interest" description="Disordered" evidence="12">
    <location>
        <begin position="1085"/>
        <end position="1105"/>
    </location>
</feature>
<name>A0A444TY14_ACIRT</name>
<dbReference type="FunFam" id="3.30.160.60:FF:000036">
    <property type="entry name" value="GLI family zinc finger 3"/>
    <property type="match status" value="1"/>
</dbReference>
<evidence type="ECO:0000256" key="10">
    <source>
        <dbReference type="ARBA" id="ARBA00023242"/>
    </source>
</evidence>
<comment type="similarity">
    <text evidence="2">Belongs to the GLI C2H2-type zinc-finger protein family.</text>
</comment>
<feature type="region of interest" description="Disordered" evidence="12">
    <location>
        <begin position="225"/>
        <end position="287"/>
    </location>
</feature>
<feature type="compositionally biased region" description="Polar residues" evidence="12">
    <location>
        <begin position="854"/>
        <end position="872"/>
    </location>
</feature>
<dbReference type="InterPro" id="IPR036236">
    <property type="entry name" value="Znf_C2H2_sf"/>
</dbReference>
<evidence type="ECO:0000256" key="8">
    <source>
        <dbReference type="ARBA" id="ARBA00023125"/>
    </source>
</evidence>
<feature type="region of interest" description="Disordered" evidence="12">
    <location>
        <begin position="829"/>
        <end position="951"/>
    </location>
</feature>
<keyword evidence="8" id="KW-0238">DNA-binding</keyword>
<dbReference type="Pfam" id="PF23561">
    <property type="entry name" value="zf-C2H2_15"/>
    <property type="match status" value="1"/>
</dbReference>
<dbReference type="PANTHER" id="PTHR45718:SF6">
    <property type="entry name" value="ZINC FINGER PROTEIN GLI2"/>
    <property type="match status" value="1"/>
</dbReference>
<evidence type="ECO:0000313" key="14">
    <source>
        <dbReference type="EMBL" id="RXM27779.1"/>
    </source>
</evidence>
<accession>A0A444TY14</accession>
<feature type="compositionally biased region" description="Low complexity" evidence="12">
    <location>
        <begin position="893"/>
        <end position="910"/>
    </location>
</feature>
<keyword evidence="10" id="KW-0539">Nucleus</keyword>
<dbReference type="Pfam" id="PF00096">
    <property type="entry name" value="zf-C2H2"/>
    <property type="match status" value="2"/>
</dbReference>
<dbReference type="InterPro" id="IPR013087">
    <property type="entry name" value="Znf_C2H2_type"/>
</dbReference>
<evidence type="ECO:0000256" key="5">
    <source>
        <dbReference type="ARBA" id="ARBA00022771"/>
    </source>
</evidence>
<keyword evidence="3" id="KW-0479">Metal-binding</keyword>
<feature type="compositionally biased region" description="Polar residues" evidence="12">
    <location>
        <begin position="1500"/>
        <end position="1521"/>
    </location>
</feature>
<feature type="compositionally biased region" description="Basic residues" evidence="12">
    <location>
        <begin position="833"/>
        <end position="846"/>
    </location>
</feature>
<protein>
    <submittedName>
        <fullName evidence="14">Zinc finger protein GLI2</fullName>
    </submittedName>
</protein>
<evidence type="ECO:0000256" key="12">
    <source>
        <dbReference type="SAM" id="MobiDB-lite"/>
    </source>
</evidence>
<keyword evidence="5 11" id="KW-0863">Zinc-finger</keyword>
<feature type="compositionally biased region" description="Polar residues" evidence="12">
    <location>
        <begin position="1576"/>
        <end position="1605"/>
    </location>
</feature>
<dbReference type="Proteomes" id="UP000289886">
    <property type="component" value="Unassembled WGS sequence"/>
</dbReference>
<evidence type="ECO:0000313" key="15">
    <source>
        <dbReference type="Proteomes" id="UP000289886"/>
    </source>
</evidence>
<evidence type="ECO:0000256" key="7">
    <source>
        <dbReference type="ARBA" id="ARBA00023015"/>
    </source>
</evidence>
<organism evidence="14 15">
    <name type="scientific">Acipenser ruthenus</name>
    <name type="common">Sterlet sturgeon</name>
    <dbReference type="NCBI Taxonomy" id="7906"/>
    <lineage>
        <taxon>Eukaryota</taxon>
        <taxon>Metazoa</taxon>
        <taxon>Chordata</taxon>
        <taxon>Craniata</taxon>
        <taxon>Vertebrata</taxon>
        <taxon>Euteleostomi</taxon>
        <taxon>Actinopterygii</taxon>
        <taxon>Chondrostei</taxon>
        <taxon>Acipenseriformes</taxon>
        <taxon>Acipenseridae</taxon>
        <taxon>Acipenser</taxon>
    </lineage>
</organism>
<dbReference type="FunFam" id="3.30.160.60:FF:000068">
    <property type="entry name" value="GLI family zinc finger 3"/>
    <property type="match status" value="1"/>
</dbReference>
<keyword evidence="9" id="KW-0804">Transcription</keyword>
<keyword evidence="15" id="KW-1185">Reference proteome</keyword>
<feature type="compositionally biased region" description="Low complexity" evidence="12">
    <location>
        <begin position="942"/>
        <end position="951"/>
    </location>
</feature>
<dbReference type="FunFam" id="3.30.160.60:FF:000048">
    <property type="entry name" value="GLI family zinc finger 3"/>
    <property type="match status" value="1"/>
</dbReference>
<feature type="domain" description="C2H2-type" evidence="13">
    <location>
        <begin position="755"/>
        <end position="784"/>
    </location>
</feature>
<feature type="compositionally biased region" description="Polar residues" evidence="12">
    <location>
        <begin position="1536"/>
        <end position="1555"/>
    </location>
</feature>
<proteinExistence type="inferred from homology"/>
<dbReference type="GO" id="GO:0000978">
    <property type="term" value="F:RNA polymerase II cis-regulatory region sequence-specific DNA binding"/>
    <property type="evidence" value="ECO:0007669"/>
    <property type="project" value="TreeGrafter"/>
</dbReference>
<evidence type="ECO:0000256" key="6">
    <source>
        <dbReference type="ARBA" id="ARBA00022833"/>
    </source>
</evidence>
<comment type="caution">
    <text evidence="14">The sequence shown here is derived from an EMBL/GenBank/DDBJ whole genome shotgun (WGS) entry which is preliminary data.</text>
</comment>
<dbReference type="PANTHER" id="PTHR45718">
    <property type="entry name" value="TRANSCRIPTIONAL ACTIVATOR CUBITUS INTERRUPTUS"/>
    <property type="match status" value="1"/>
</dbReference>
<evidence type="ECO:0000256" key="9">
    <source>
        <dbReference type="ARBA" id="ARBA00023163"/>
    </source>
</evidence>
<dbReference type="InterPro" id="IPR043359">
    <property type="entry name" value="GLI-like"/>
</dbReference>
<feature type="domain" description="C2H2-type" evidence="13">
    <location>
        <begin position="785"/>
        <end position="815"/>
    </location>
</feature>
<dbReference type="Gene3D" id="3.30.160.60">
    <property type="entry name" value="Classic Zinc Finger"/>
    <property type="match status" value="6"/>
</dbReference>
<evidence type="ECO:0000256" key="4">
    <source>
        <dbReference type="ARBA" id="ARBA00022737"/>
    </source>
</evidence>
<sequence>MQGPPGLTGSPVISDISLIRLSPHPAAAGESPFNAPHHYVSPHMENYLHSVHGSPTLSMISAARGLSPAEVTHEHLKERGLFSLPPPPPGATPAEYYHQMALMASHRSPYGDLLMQSGAAAAMAAHLPDYINPVDAVPNAQHLLCDLGPEAAAVCQCWLLAPQHALALMAWDISRPAFAFPHPINPMAYQQILNQQRGLSSAFGHTPPLIQPSPSFVTRQHMTGISCLPTPAHNNNNSSTSDSNQNASGESAVSSTVNPMITKRSKVKTEGEGARPASPGTQVMGHSASKMKTEGEGAMPASPGTQDHLAGIVGLTEDLDKDECKQEPEVIYETNCHWEGCTKEYDTQDQLVHQNDMQYVIQQNDMQYVIQQNDMQYVIQQNDMQYVIQQNDMHPPGLTGSPVISDISLIRLSPHPAAAGESPFNAPHHYVSPHMENYLHSVHGSPTLSMISAARGLSPAEVTHEHLKERALFSLPPPPPGATPAEYYHQMALMASHRSPYGDLLMQSGAAAAMAAHLPDYINPVDARTGSDGMGYLTVWLTASHPRGQLSTKCPAFAFPHPINPMAYQQILNQQRGLSSAFGHTPPLIQPSPSFVTRQHMTGISCLPTPAHNNNNSSTSDSNQNASGESAISSTVNPMITKRSKVKTEGEGVRPASPGTQDHLAGIVGLTEDLDKDECKQEPEVIYETNCHWEGCTKEYDTQDQLVHHINNEHIHGEKKEFVCRWEECSREQKPFKAQYMLVVHVRRHTGEKPHKCTFEGCSKAYSRLENLKTHLRSHTGEKPYVCEHEGCNKAFSNASDRAKHQNRTHSNEKPYVCKIPGCTKRYTDPSSLRKHVKTVHAHRPQPPRENGANEASTKQSGRGLEDSSTTRGIEDCLQVKPIKTENSVMYQSSPGGQSSCSSEPSPLGSTTNNDSGVEMHMNRGGSLGDLAALDDPPIGDSTVSSGSSTVGLQLRKNMSATHRLEQLKREKLKTVRDSCSWASPAPQARNTKLPPIPAIGSLLESSSIGGPTAMLPNQRLSELSTSNVIVLNQLNERRDSTTSTISSAYTVSRRSSGISPCYSSRRSSEASQFGSRLNNISSADSYDPISTDMSRRSSEASLSGGIPSLLNLTPAQQYRLKAKYAAATGGAPPTPLPNMDRMGLRTRMSLFGDAYESAAAPMHPPTVPRRCSDTGYAVSSMMLQEVPGNINRRASDPVRRPAVDPLSLPRVQRFNSTNSMNPLPQPMERRNLSLQNYTRSDGSLHRHAFCSRPPSITENVAMETMSGDLDSQAPEDDIMLPDDVVQYIKTQNRVSVEQDTSSTGYGSQALGFQGNANVPQQHQHQFYGQRRMAMVDTNMNQPGQIMAQCQMSPGNQQQFHTPPIINKNNMPVQWNEVSSGTVDVIPSQTKQPFARGNLAVVLQKQNFGQYQNINASQQTMQMNQNNAHIAQQSFTPRNTDLNTQRMNYMQQRQQQLNLNEQMSPQRGYNLNNAMLSPSAASVNTGQLPSCCSIPGSSAPMMTSNSRGPAVQNYSSQSGVGQNHLAPPNHHEGYCPTQQNFNSPSQPTMMNSSFSHGLMQPGPPPGPGPSNRQREALSSMQQQQAFIRSPQSIHGTSPSHATSEASPKRPPNMAQSQAQQCTNGSQESSLMFYSGQIHMYEHNGNLDTGISCARQQQVAQQCSSDIKAPSMPSPGVNQVSSTVDSQGMEHAQIDFDAMMDDGDQSSLMSGTLSPSILQNLSQSSSRLTTPRSSLTLPSMPAGITNMAIGDMSSMLTALAEESKFLNLLS</sequence>
<keyword evidence="7" id="KW-0805">Transcription regulation</keyword>
<feature type="domain" description="C2H2-type" evidence="13">
    <location>
        <begin position="816"/>
        <end position="848"/>
    </location>
</feature>
<dbReference type="GO" id="GO:0007224">
    <property type="term" value="P:smoothened signaling pathway"/>
    <property type="evidence" value="ECO:0007669"/>
    <property type="project" value="TreeGrafter"/>
</dbReference>
<keyword evidence="6" id="KW-0862">Zinc</keyword>
<evidence type="ECO:0000256" key="1">
    <source>
        <dbReference type="ARBA" id="ARBA00004123"/>
    </source>
</evidence>
<dbReference type="SUPFAM" id="SSF57667">
    <property type="entry name" value="beta-beta-alpha zinc fingers"/>
    <property type="match status" value="3"/>
</dbReference>
<evidence type="ECO:0000256" key="11">
    <source>
        <dbReference type="PROSITE-ProRule" id="PRU00042"/>
    </source>
</evidence>
<dbReference type="GO" id="GO:0000981">
    <property type="term" value="F:DNA-binding transcription factor activity, RNA polymerase II-specific"/>
    <property type="evidence" value="ECO:0007669"/>
    <property type="project" value="TreeGrafter"/>
</dbReference>
<gene>
    <name evidence="14" type="ORF">EOD39_10352</name>
</gene>
<feature type="region of interest" description="Disordered" evidence="12">
    <location>
        <begin position="604"/>
        <end position="663"/>
    </location>
</feature>
<feature type="domain" description="C2H2-type" evidence="13">
    <location>
        <begin position="727"/>
        <end position="754"/>
    </location>
</feature>
<feature type="compositionally biased region" description="Low complexity" evidence="12">
    <location>
        <begin position="234"/>
        <end position="248"/>
    </location>
</feature>
<feature type="region of interest" description="Disordered" evidence="12">
    <location>
        <begin position="1499"/>
        <end position="1626"/>
    </location>
</feature>
<evidence type="ECO:0000259" key="13">
    <source>
        <dbReference type="PROSITE" id="PS50157"/>
    </source>
</evidence>
<dbReference type="GO" id="GO:0005634">
    <property type="term" value="C:nucleus"/>
    <property type="evidence" value="ECO:0007669"/>
    <property type="project" value="UniProtKB-SubCell"/>
</dbReference>
<dbReference type="FunFam" id="3.30.160.60:FF:000019">
    <property type="entry name" value="GLI family zinc finger 3"/>
    <property type="match status" value="1"/>
</dbReference>
<dbReference type="GO" id="GO:0008270">
    <property type="term" value="F:zinc ion binding"/>
    <property type="evidence" value="ECO:0007669"/>
    <property type="project" value="UniProtKB-KW"/>
</dbReference>
<dbReference type="InterPro" id="IPR056436">
    <property type="entry name" value="Znf-C2H2_ZIC1-5/GLI1-3-like"/>
</dbReference>
<reference evidence="14 15" key="1">
    <citation type="submission" date="2019-01" db="EMBL/GenBank/DDBJ databases">
        <title>Draft Genome and Complete Hox-Cluster Characterization of the Sterlet Sturgeon (Acipenser ruthenus).</title>
        <authorList>
            <person name="Wei Q."/>
        </authorList>
    </citation>
    <scope>NUCLEOTIDE SEQUENCE [LARGE SCALE GENOMIC DNA]</scope>
    <source>
        <strain evidence="14">WHYD16114868_AA</strain>
        <tissue evidence="14">Blood</tissue>
    </source>
</reference>
<comment type="subcellular location">
    <subcellularLocation>
        <location evidence="1">Nucleus</location>
    </subcellularLocation>
</comment>
<evidence type="ECO:0000256" key="3">
    <source>
        <dbReference type="ARBA" id="ARBA00022723"/>
    </source>
</evidence>
<evidence type="ECO:0000256" key="2">
    <source>
        <dbReference type="ARBA" id="ARBA00010831"/>
    </source>
</evidence>
<dbReference type="FunFam" id="3.30.160.60:FF:000031">
    <property type="entry name" value="GLI family zinc finger 3"/>
    <property type="match status" value="1"/>
</dbReference>
<dbReference type="PROSITE" id="PS50157">
    <property type="entry name" value="ZINC_FINGER_C2H2_2"/>
    <property type="match status" value="4"/>
</dbReference>
<dbReference type="SMART" id="SM00355">
    <property type="entry name" value="ZnF_C2H2"/>
    <property type="match status" value="5"/>
</dbReference>
<keyword evidence="4" id="KW-0677">Repeat</keyword>
<feature type="compositionally biased region" description="Low complexity" evidence="12">
    <location>
        <begin position="613"/>
        <end position="627"/>
    </location>
</feature>